<proteinExistence type="predicted"/>
<feature type="domain" description="F-box" evidence="1">
    <location>
        <begin position="11"/>
        <end position="38"/>
    </location>
</feature>
<evidence type="ECO:0000259" key="1">
    <source>
        <dbReference type="PROSITE" id="PS50181"/>
    </source>
</evidence>
<dbReference type="InterPro" id="IPR001810">
    <property type="entry name" value="F-box_dom"/>
</dbReference>
<name>A0AAV5WJI3_9BILA</name>
<dbReference type="EMBL" id="BTSY01000005">
    <property type="protein sequence ID" value="GMT30705.1"/>
    <property type="molecule type" value="Genomic_DNA"/>
</dbReference>
<dbReference type="PROSITE" id="PS50181">
    <property type="entry name" value="FBOX"/>
    <property type="match status" value="1"/>
</dbReference>
<dbReference type="Proteomes" id="UP001432322">
    <property type="component" value="Unassembled WGS sequence"/>
</dbReference>
<organism evidence="2 3">
    <name type="scientific">Pristionchus fissidentatus</name>
    <dbReference type="NCBI Taxonomy" id="1538716"/>
    <lineage>
        <taxon>Eukaryota</taxon>
        <taxon>Metazoa</taxon>
        <taxon>Ecdysozoa</taxon>
        <taxon>Nematoda</taxon>
        <taxon>Chromadorea</taxon>
        <taxon>Rhabditida</taxon>
        <taxon>Rhabditina</taxon>
        <taxon>Diplogasteromorpha</taxon>
        <taxon>Diplogasteroidea</taxon>
        <taxon>Neodiplogasteridae</taxon>
        <taxon>Pristionchus</taxon>
    </lineage>
</organism>
<sequence>NEMKMMKIEDVFPLLGLPNEILLKILHYIPNGELSALRVNKRIDLLDPGEANLNDVEITTSSECSEFKCDRYSPPLIRSSMEGIIDRFQKLRVSANSADEIKLTFTRVNPFHAQLVELIAPMQLKKLTVTCSYV</sequence>
<feature type="non-terminal residue" evidence="2">
    <location>
        <position position="1"/>
    </location>
</feature>
<evidence type="ECO:0000313" key="2">
    <source>
        <dbReference type="EMBL" id="GMT30705.1"/>
    </source>
</evidence>
<dbReference type="AlphaFoldDB" id="A0AAV5WJI3"/>
<comment type="caution">
    <text evidence="2">The sequence shown here is derived from an EMBL/GenBank/DDBJ whole genome shotgun (WGS) entry which is preliminary data.</text>
</comment>
<evidence type="ECO:0000313" key="3">
    <source>
        <dbReference type="Proteomes" id="UP001432322"/>
    </source>
</evidence>
<accession>A0AAV5WJI3</accession>
<feature type="non-terminal residue" evidence="2">
    <location>
        <position position="134"/>
    </location>
</feature>
<reference evidence="2" key="1">
    <citation type="submission" date="2023-10" db="EMBL/GenBank/DDBJ databases">
        <title>Genome assembly of Pristionchus species.</title>
        <authorList>
            <person name="Yoshida K."/>
            <person name="Sommer R.J."/>
        </authorList>
    </citation>
    <scope>NUCLEOTIDE SEQUENCE</scope>
    <source>
        <strain evidence="2">RS5133</strain>
    </source>
</reference>
<protein>
    <recommendedName>
        <fullName evidence="1">F-box domain-containing protein</fullName>
    </recommendedName>
</protein>
<keyword evidence="3" id="KW-1185">Reference proteome</keyword>
<gene>
    <name evidence="2" type="ORF">PFISCL1PPCAC_22002</name>
</gene>